<dbReference type="EMBL" id="UINC01001423">
    <property type="protein sequence ID" value="SUZ80330.1"/>
    <property type="molecule type" value="Genomic_DNA"/>
</dbReference>
<proteinExistence type="predicted"/>
<evidence type="ECO:0000313" key="1">
    <source>
        <dbReference type="EMBL" id="SUZ80330.1"/>
    </source>
</evidence>
<dbReference type="AlphaFoldDB" id="A0A381QMR6"/>
<name>A0A381QMR6_9ZZZZ</name>
<protein>
    <submittedName>
        <fullName evidence="1">Uncharacterized protein</fullName>
    </submittedName>
</protein>
<reference evidence="1" key="1">
    <citation type="submission" date="2018-05" db="EMBL/GenBank/DDBJ databases">
        <authorList>
            <person name="Lanie J.A."/>
            <person name="Ng W.-L."/>
            <person name="Kazmierczak K.M."/>
            <person name="Andrzejewski T.M."/>
            <person name="Davidsen T.M."/>
            <person name="Wayne K.J."/>
            <person name="Tettelin H."/>
            <person name="Glass J.I."/>
            <person name="Rusch D."/>
            <person name="Podicherti R."/>
            <person name="Tsui H.-C.T."/>
            <person name="Winkler M.E."/>
        </authorList>
    </citation>
    <scope>NUCLEOTIDE SEQUENCE</scope>
</reference>
<accession>A0A381QMR6</accession>
<gene>
    <name evidence="1" type="ORF">METZ01_LOCUS33184</name>
</gene>
<sequence length="64" mass="7302">MTKQDNHKNGHLDFLHLSEVLHHMEGTVVVAYDWLAGPALTEKQRTEHRLAESEPIRRVGTMGL</sequence>
<organism evidence="1">
    <name type="scientific">marine metagenome</name>
    <dbReference type="NCBI Taxonomy" id="408172"/>
    <lineage>
        <taxon>unclassified sequences</taxon>
        <taxon>metagenomes</taxon>
        <taxon>ecological metagenomes</taxon>
    </lineage>
</organism>